<dbReference type="Pfam" id="PF12785">
    <property type="entry name" value="VESA1_N"/>
    <property type="match status" value="1"/>
</dbReference>
<keyword evidence="1" id="KW-1133">Transmembrane helix</keyword>
<dbReference type="EMBL" id="BPLF01000003">
    <property type="protein sequence ID" value="GIX64670.1"/>
    <property type="molecule type" value="Genomic_DNA"/>
</dbReference>
<accession>A0AAV4LY97</accession>
<dbReference type="RefSeq" id="XP_067716739.1">
    <property type="nucleotide sequence ID" value="XM_067860638.1"/>
</dbReference>
<evidence type="ECO:0000256" key="1">
    <source>
        <dbReference type="SAM" id="Phobius"/>
    </source>
</evidence>
<protein>
    <submittedName>
        <fullName evidence="2">Variant erythrocyte surface antigen-1 family protein</fullName>
    </submittedName>
</protein>
<sequence length="593" mass="64506">MKMTSGGKSLTDPPKDLKEAIDWVLRAIKGLAEEVKKLLNKDASEVARGVLGVMGKSITDLANKLAQVTEQVQGPPSGTRKPFKVLVSYLQTFKGNLENVRDYGSRVSEQDLSKLKGWLTGESGPITQLAEGLRKFLGYQSNTSNFDGTGIILNNGQAYDKAYGTASWPQSPDDKRTCALIFLGIGPMLFYGLTYLYWWCEGNDGWSKEQLTGSSTTLSKYMTAIGFDSKYLSTTQNTGSQVAEILKTAFQKELTDQKVKTQSHYEFQESLSQEARGQASPSTEYPLSRCHVIATPFFTPNDTYDVQSTSPATSSFLGYSGTAALAVLYPPLSTSLLYCLSNLKEAIDWILRVTGKDGGSNKNVANDLTEQVKKLLDEVKDVDRNLGEEIGKVVTALTKGNGALITKLAEGLQQFIGYDNRGKLTGGGILPANVATHQVCNAVLNFVIRFLEGLCGFDGVGDPHKQKVLEVIGKLRKCLGTGKVPEGFQQLVDGIAKKVEDLNRLPGNVNNYLKDVFGNLKTLVDKANLENGGSGSVEAFKTNVESFLDEVIAKVNGENPGGSFSRFTSLCTKLSKLIEDRNIKNDLTTTKIP</sequence>
<dbReference type="GeneID" id="94196151"/>
<gene>
    <name evidence="2" type="ORF">BcabD6B2_41050</name>
</gene>
<organism evidence="2 3">
    <name type="scientific">Babesia caballi</name>
    <dbReference type="NCBI Taxonomy" id="5871"/>
    <lineage>
        <taxon>Eukaryota</taxon>
        <taxon>Sar</taxon>
        <taxon>Alveolata</taxon>
        <taxon>Apicomplexa</taxon>
        <taxon>Aconoidasida</taxon>
        <taxon>Piroplasmida</taxon>
        <taxon>Babesiidae</taxon>
        <taxon>Babesia</taxon>
    </lineage>
</organism>
<dbReference type="InterPro" id="IPR024751">
    <property type="entry name" value="VESA1"/>
</dbReference>
<name>A0AAV4LY97_BABCB</name>
<feature type="transmembrane region" description="Helical" evidence="1">
    <location>
        <begin position="178"/>
        <end position="199"/>
    </location>
</feature>
<dbReference type="AlphaFoldDB" id="A0AAV4LY97"/>
<dbReference type="Proteomes" id="UP001497744">
    <property type="component" value="Unassembled WGS sequence"/>
</dbReference>
<evidence type="ECO:0000313" key="2">
    <source>
        <dbReference type="EMBL" id="GIX64670.1"/>
    </source>
</evidence>
<evidence type="ECO:0000313" key="3">
    <source>
        <dbReference type="Proteomes" id="UP001497744"/>
    </source>
</evidence>
<keyword evidence="1" id="KW-0812">Transmembrane</keyword>
<proteinExistence type="predicted"/>
<keyword evidence="1" id="KW-0472">Membrane</keyword>
<comment type="caution">
    <text evidence="2">The sequence shown here is derived from an EMBL/GenBank/DDBJ whole genome shotgun (WGS) entry which is preliminary data.</text>
</comment>
<keyword evidence="3" id="KW-1185">Reference proteome</keyword>
<reference evidence="2 3" key="1">
    <citation type="submission" date="2021-06" db="EMBL/GenBank/DDBJ databases">
        <title>Genome sequence of Babesia caballi.</title>
        <authorList>
            <person name="Yamagishi J."/>
            <person name="Kidaka T."/>
            <person name="Ochi A."/>
        </authorList>
    </citation>
    <scope>NUCLEOTIDE SEQUENCE [LARGE SCALE GENOMIC DNA]</scope>
    <source>
        <strain evidence="2">USDA-D6B2</strain>
    </source>
</reference>